<name>A0ABW1LQJ8_9ACTN</name>
<comment type="caution">
    <text evidence="1">The sequence shown here is derived from an EMBL/GenBank/DDBJ whole genome shotgun (WGS) entry which is preliminary data.</text>
</comment>
<evidence type="ECO:0000313" key="2">
    <source>
        <dbReference type="Proteomes" id="UP001596135"/>
    </source>
</evidence>
<evidence type="ECO:0000313" key="1">
    <source>
        <dbReference type="EMBL" id="MFC6045726.1"/>
    </source>
</evidence>
<sequence>MPTTRIPGDPRGTRAWRVLRDQVVDEEPTCRLRLIVCTGDSETADHIVRVVDDVTLAMERSNLRGSCNACNLYREKLLRQTGIDVVATTRLELAPDALGFFE</sequence>
<accession>A0ABW1LQJ8</accession>
<protein>
    <submittedName>
        <fullName evidence="1">Uncharacterized protein</fullName>
    </submittedName>
</protein>
<keyword evidence="2" id="KW-1185">Reference proteome</keyword>
<organism evidence="1 2">
    <name type="scientific">Nocardioides hankookensis</name>
    <dbReference type="NCBI Taxonomy" id="443157"/>
    <lineage>
        <taxon>Bacteria</taxon>
        <taxon>Bacillati</taxon>
        <taxon>Actinomycetota</taxon>
        <taxon>Actinomycetes</taxon>
        <taxon>Propionibacteriales</taxon>
        <taxon>Nocardioidaceae</taxon>
        <taxon>Nocardioides</taxon>
    </lineage>
</organism>
<proteinExistence type="predicted"/>
<dbReference type="EMBL" id="JBHSRJ010000009">
    <property type="protein sequence ID" value="MFC6045726.1"/>
    <property type="molecule type" value="Genomic_DNA"/>
</dbReference>
<dbReference type="Proteomes" id="UP001596135">
    <property type="component" value="Unassembled WGS sequence"/>
</dbReference>
<reference evidence="2" key="1">
    <citation type="journal article" date="2019" name="Int. J. Syst. Evol. Microbiol.">
        <title>The Global Catalogue of Microorganisms (GCM) 10K type strain sequencing project: providing services to taxonomists for standard genome sequencing and annotation.</title>
        <authorList>
            <consortium name="The Broad Institute Genomics Platform"/>
            <consortium name="The Broad Institute Genome Sequencing Center for Infectious Disease"/>
            <person name="Wu L."/>
            <person name="Ma J."/>
        </authorList>
    </citation>
    <scope>NUCLEOTIDE SEQUENCE [LARGE SCALE GENOMIC DNA]</scope>
    <source>
        <strain evidence="2">CCUG 54522</strain>
    </source>
</reference>
<gene>
    <name evidence="1" type="ORF">ACFPYL_21770</name>
</gene>
<dbReference type="RefSeq" id="WP_379159449.1">
    <property type="nucleotide sequence ID" value="NZ_JBHSRJ010000009.1"/>
</dbReference>